<dbReference type="GO" id="GO:0003964">
    <property type="term" value="F:RNA-directed DNA polymerase activity"/>
    <property type="evidence" value="ECO:0007669"/>
    <property type="project" value="UniProtKB-KW"/>
</dbReference>
<sequence length="317" mass="36781">MSVIAIMGVEFCERKELWRDIIRAKRITSRWPWLMIGDFNVTLRNEEHSNGGSISTNDMQDFIDCVNEAEVEDLCDRAMVNEDLIMKFPDANALFLPYLVSDHSLVVVRFPHSFEKKKKAFRFANFITEKVEFLPTVATDWEVDVQGYKISDLKISQTNLDKHPYNQDLNEKEVNALKAYNEADNNEESFLFQKAKIDWIYKGDQNNQFFHKIIKSRRQINKIVSICDDAGNRLEWETDGGAIWVFSTKLNHEEAMEMIKEVTDSEIKNALFDIGDNKAPGPDGYNSTFFKKAWKIVIKDVCMAIKEFFTTGKLLEE</sequence>
<gene>
    <name evidence="1" type="ORF">Tco_0821895</name>
</gene>
<dbReference type="PANTHER" id="PTHR33710">
    <property type="entry name" value="BNAC02G09200D PROTEIN"/>
    <property type="match status" value="1"/>
</dbReference>
<keyword evidence="1" id="KW-0695">RNA-directed DNA polymerase</keyword>
<reference evidence="1" key="1">
    <citation type="journal article" date="2022" name="Int. J. Mol. Sci.">
        <title>Draft Genome of Tanacetum Coccineum: Genomic Comparison of Closely Related Tanacetum-Family Plants.</title>
        <authorList>
            <person name="Yamashiro T."/>
            <person name="Shiraishi A."/>
            <person name="Nakayama K."/>
            <person name="Satake H."/>
        </authorList>
    </citation>
    <scope>NUCLEOTIDE SEQUENCE</scope>
</reference>
<proteinExistence type="predicted"/>
<dbReference type="PANTHER" id="PTHR33710:SF79">
    <property type="entry name" value="OS06G0205337 PROTEIN"/>
    <property type="match status" value="1"/>
</dbReference>
<keyword evidence="1" id="KW-0808">Transferase</keyword>
<dbReference type="SUPFAM" id="SSF56219">
    <property type="entry name" value="DNase I-like"/>
    <property type="match status" value="1"/>
</dbReference>
<dbReference type="Proteomes" id="UP001151760">
    <property type="component" value="Unassembled WGS sequence"/>
</dbReference>
<evidence type="ECO:0000313" key="2">
    <source>
        <dbReference type="Proteomes" id="UP001151760"/>
    </source>
</evidence>
<evidence type="ECO:0000313" key="1">
    <source>
        <dbReference type="EMBL" id="GJT00726.1"/>
    </source>
</evidence>
<comment type="caution">
    <text evidence="1">The sequence shown here is derived from an EMBL/GenBank/DDBJ whole genome shotgun (WGS) entry which is preliminary data.</text>
</comment>
<dbReference type="EMBL" id="BQNB010012218">
    <property type="protein sequence ID" value="GJT00726.1"/>
    <property type="molecule type" value="Genomic_DNA"/>
</dbReference>
<dbReference type="InterPro" id="IPR036691">
    <property type="entry name" value="Endo/exonu/phosph_ase_sf"/>
</dbReference>
<accession>A0ABQ5ADH6</accession>
<protein>
    <submittedName>
        <fullName evidence="1">RNA-directed DNA polymerase, eukaryota, reverse transcriptase zinc-binding domain protein</fullName>
    </submittedName>
</protein>
<keyword evidence="2" id="KW-1185">Reference proteome</keyword>
<organism evidence="1 2">
    <name type="scientific">Tanacetum coccineum</name>
    <dbReference type="NCBI Taxonomy" id="301880"/>
    <lineage>
        <taxon>Eukaryota</taxon>
        <taxon>Viridiplantae</taxon>
        <taxon>Streptophyta</taxon>
        <taxon>Embryophyta</taxon>
        <taxon>Tracheophyta</taxon>
        <taxon>Spermatophyta</taxon>
        <taxon>Magnoliopsida</taxon>
        <taxon>eudicotyledons</taxon>
        <taxon>Gunneridae</taxon>
        <taxon>Pentapetalae</taxon>
        <taxon>asterids</taxon>
        <taxon>campanulids</taxon>
        <taxon>Asterales</taxon>
        <taxon>Asteraceae</taxon>
        <taxon>Asteroideae</taxon>
        <taxon>Anthemideae</taxon>
        <taxon>Anthemidinae</taxon>
        <taxon>Tanacetum</taxon>
    </lineage>
</organism>
<keyword evidence="1" id="KW-0548">Nucleotidyltransferase</keyword>
<dbReference type="Gene3D" id="3.60.10.10">
    <property type="entry name" value="Endonuclease/exonuclease/phosphatase"/>
    <property type="match status" value="1"/>
</dbReference>
<reference evidence="1" key="2">
    <citation type="submission" date="2022-01" db="EMBL/GenBank/DDBJ databases">
        <authorList>
            <person name="Yamashiro T."/>
            <person name="Shiraishi A."/>
            <person name="Satake H."/>
            <person name="Nakayama K."/>
        </authorList>
    </citation>
    <scope>NUCLEOTIDE SEQUENCE</scope>
</reference>
<name>A0ABQ5ADH6_9ASTR</name>